<feature type="domain" description="Metalloprotease TldD/E central" evidence="4">
    <location>
        <begin position="112"/>
        <end position="214"/>
    </location>
</feature>
<dbReference type="Pfam" id="PF19290">
    <property type="entry name" value="PmbA_TldD_2nd"/>
    <property type="match status" value="1"/>
</dbReference>
<dbReference type="Pfam" id="PF19289">
    <property type="entry name" value="PmbA_TldD_3rd"/>
    <property type="match status" value="1"/>
</dbReference>
<feature type="domain" description="Metalloprotease TldD/E C-terminal" evidence="3">
    <location>
        <begin position="221"/>
        <end position="440"/>
    </location>
</feature>
<organism evidence="5">
    <name type="scientific">Desulfofervidus auxilii</name>
    <dbReference type="NCBI Taxonomy" id="1621989"/>
    <lineage>
        <taxon>Bacteria</taxon>
        <taxon>Pseudomonadati</taxon>
        <taxon>Thermodesulfobacteriota</taxon>
        <taxon>Candidatus Desulfofervidia</taxon>
        <taxon>Candidatus Desulfofervidales</taxon>
        <taxon>Candidatus Desulfofervidaceae</taxon>
        <taxon>Candidatus Desulfofervidus</taxon>
    </lineage>
</organism>
<evidence type="ECO:0000259" key="3">
    <source>
        <dbReference type="Pfam" id="PF19289"/>
    </source>
</evidence>
<gene>
    <name evidence="5" type="ORF">ENI35_00130</name>
</gene>
<proteinExistence type="inferred from homology"/>
<sequence>MEQIMNICQDKIAVKNIKKYEIYAVKSKKTVIQVKEGKVEFLNLAESKGLSLRLLNDEGRIGFAYTTDMEESALEYIVDQALTGSKLTSPDAFWEFPVETKSYPQLMICDTEIDLNPKIQFTLEMEAAAKKYSPSIKKVRQAQFQDVWAEVYIKNHRGLNVNAERTLFSGSIMVMAEEKGQAEMGWHYEFNPFFSKLNSQEIAQEAARLATEALGAKPIPTQKTNVILTNRVTSEILNVLSPAFLADEVQKGKSILAPHLGKTLFSPLITIYDDGLYPQGYATRPFDDEGVPQQKTTLVKSGTINGFLYDSYTAAKENKHSTGNAGRMGLEVPPKVEPTNFYLEPLSTSFAQLLKKLHKGLVVTEALGMHTADPISGDFSVGVAGYWVERGEKAFPVKGIAMAGNVINLFKNIIDIGEDLRFFGHCGAPSVLIEGIQISGY</sequence>
<dbReference type="SUPFAM" id="SSF111283">
    <property type="entry name" value="Putative modulator of DNA gyrase, PmbA/TldD"/>
    <property type="match status" value="1"/>
</dbReference>
<comment type="similarity">
    <text evidence="1">Belongs to the peptidase U62 family.</text>
</comment>
<evidence type="ECO:0000256" key="1">
    <source>
        <dbReference type="ARBA" id="ARBA00005836"/>
    </source>
</evidence>
<dbReference type="Pfam" id="PF01523">
    <property type="entry name" value="PmbA_TldD_1st"/>
    <property type="match status" value="1"/>
</dbReference>
<protein>
    <submittedName>
        <fullName evidence="5">TldD/PmbA family protein</fullName>
    </submittedName>
</protein>
<dbReference type="GO" id="GO:0008237">
    <property type="term" value="F:metallopeptidase activity"/>
    <property type="evidence" value="ECO:0007669"/>
    <property type="project" value="InterPro"/>
</dbReference>
<dbReference type="EMBL" id="DRIH01000005">
    <property type="protein sequence ID" value="HEC67221.1"/>
    <property type="molecule type" value="Genomic_DNA"/>
</dbReference>
<evidence type="ECO:0000259" key="4">
    <source>
        <dbReference type="Pfam" id="PF19290"/>
    </source>
</evidence>
<dbReference type="Proteomes" id="UP000885738">
    <property type="component" value="Unassembled WGS sequence"/>
</dbReference>
<dbReference type="PANTHER" id="PTHR43421:SF1">
    <property type="entry name" value="METALLOPROTEASE PMBA"/>
    <property type="match status" value="1"/>
</dbReference>
<reference evidence="5" key="1">
    <citation type="journal article" date="2020" name="mSystems">
        <title>Genome- and Community-Level Interaction Insights into Carbon Utilization and Element Cycling Functions of Hydrothermarchaeota in Hydrothermal Sediment.</title>
        <authorList>
            <person name="Zhou Z."/>
            <person name="Liu Y."/>
            <person name="Xu W."/>
            <person name="Pan J."/>
            <person name="Luo Z.H."/>
            <person name="Li M."/>
        </authorList>
    </citation>
    <scope>NUCLEOTIDE SEQUENCE [LARGE SCALE GENOMIC DNA]</scope>
    <source>
        <strain evidence="5">HyVt-389</strain>
    </source>
</reference>
<dbReference type="GO" id="GO:0006508">
    <property type="term" value="P:proteolysis"/>
    <property type="evidence" value="ECO:0007669"/>
    <property type="project" value="InterPro"/>
</dbReference>
<evidence type="ECO:0000259" key="2">
    <source>
        <dbReference type="Pfam" id="PF01523"/>
    </source>
</evidence>
<feature type="domain" description="Metalloprotease TldD/E N-terminal" evidence="2">
    <location>
        <begin position="20"/>
        <end position="82"/>
    </location>
</feature>
<dbReference type="GO" id="GO:0005829">
    <property type="term" value="C:cytosol"/>
    <property type="evidence" value="ECO:0007669"/>
    <property type="project" value="TreeGrafter"/>
</dbReference>
<name>A0A7C1VTK7_DESA2</name>
<dbReference type="InterPro" id="IPR045570">
    <property type="entry name" value="Metalloprtase-TldD/E_cen_dom"/>
</dbReference>
<dbReference type="Gene3D" id="3.30.2290.10">
    <property type="entry name" value="PmbA/TldD superfamily"/>
    <property type="match status" value="1"/>
</dbReference>
<dbReference type="InterPro" id="IPR036059">
    <property type="entry name" value="TldD/PmbA_sf"/>
</dbReference>
<comment type="caution">
    <text evidence="5">The sequence shown here is derived from an EMBL/GenBank/DDBJ whole genome shotgun (WGS) entry which is preliminary data.</text>
</comment>
<evidence type="ECO:0000313" key="5">
    <source>
        <dbReference type="EMBL" id="HEC67221.1"/>
    </source>
</evidence>
<dbReference type="InterPro" id="IPR047657">
    <property type="entry name" value="PmbA"/>
</dbReference>
<dbReference type="InterPro" id="IPR045569">
    <property type="entry name" value="Metalloprtase-TldD/E_C"/>
</dbReference>
<dbReference type="PANTHER" id="PTHR43421">
    <property type="entry name" value="METALLOPROTEASE PMBA"/>
    <property type="match status" value="1"/>
</dbReference>
<accession>A0A7C1VTK7</accession>
<dbReference type="AlphaFoldDB" id="A0A7C1VTK7"/>
<dbReference type="InterPro" id="IPR002510">
    <property type="entry name" value="Metalloprtase-TldD/E_N"/>
</dbReference>
<dbReference type="InterPro" id="IPR035068">
    <property type="entry name" value="TldD/PmbA_N"/>
</dbReference>